<dbReference type="EMBL" id="OBKZ01000028">
    <property type="protein sequence ID" value="SOB53399.1"/>
    <property type="molecule type" value="Genomic_DNA"/>
</dbReference>
<accession>A0AAX2H9M9</accession>
<reference evidence="2 3" key="1">
    <citation type="submission" date="2017-08" db="EMBL/GenBank/DDBJ databases">
        <authorList>
            <person name="Chaillou S."/>
        </authorList>
    </citation>
    <scope>NUCLEOTIDE SEQUENCE [LARGE SCALE GENOMIC DNA]</scope>
    <source>
        <strain evidence="2 3">MFPA15A1205</strain>
    </source>
</reference>
<evidence type="ECO:0000313" key="2">
    <source>
        <dbReference type="EMBL" id="SOB53399.1"/>
    </source>
</evidence>
<organism evidence="2 3">
    <name type="scientific">Pseudomonas lundensis</name>
    <dbReference type="NCBI Taxonomy" id="86185"/>
    <lineage>
        <taxon>Bacteria</taxon>
        <taxon>Pseudomonadati</taxon>
        <taxon>Pseudomonadota</taxon>
        <taxon>Gammaproteobacteria</taxon>
        <taxon>Pseudomonadales</taxon>
        <taxon>Pseudomonadaceae</taxon>
        <taxon>Pseudomonas</taxon>
    </lineage>
</organism>
<keyword evidence="1" id="KW-1133">Transmembrane helix</keyword>
<keyword evidence="1" id="KW-0472">Membrane</keyword>
<keyword evidence="1" id="KW-0812">Transmembrane</keyword>
<protein>
    <submittedName>
        <fullName evidence="2">Uncharacterized protein</fullName>
    </submittedName>
</protein>
<dbReference type="AlphaFoldDB" id="A0AAX2H9M9"/>
<dbReference type="Proteomes" id="UP000219564">
    <property type="component" value="Unassembled WGS sequence"/>
</dbReference>
<comment type="caution">
    <text evidence="2">The sequence shown here is derived from an EMBL/GenBank/DDBJ whole genome shotgun (WGS) entry which is preliminary data.</text>
</comment>
<evidence type="ECO:0000256" key="1">
    <source>
        <dbReference type="SAM" id="Phobius"/>
    </source>
</evidence>
<feature type="transmembrane region" description="Helical" evidence="1">
    <location>
        <begin position="12"/>
        <end position="36"/>
    </location>
</feature>
<gene>
    <name evidence="2" type="ORF">PLUA15_340019</name>
</gene>
<proteinExistence type="predicted"/>
<name>A0AAX2H9M9_9PSED</name>
<evidence type="ECO:0000313" key="3">
    <source>
        <dbReference type="Proteomes" id="UP000219564"/>
    </source>
</evidence>
<sequence length="57" mass="5762">MSWAALGKRRVNTGLAGVGAMFSVDTVAFMVLASWAGGGCSRALSPSGVFDSGPGWL</sequence>